<dbReference type="EMBL" id="CP060713">
    <property type="protein sequence ID" value="QNN52611.1"/>
    <property type="molecule type" value="Genomic_DNA"/>
</dbReference>
<dbReference type="KEGG" id="nmes:H9L09_19535"/>
<dbReference type="Gene3D" id="2.40.50.140">
    <property type="entry name" value="Nucleic acid-binding proteins"/>
    <property type="match status" value="1"/>
</dbReference>
<dbReference type="InterPro" id="IPR000424">
    <property type="entry name" value="Primosome_PriB/ssb"/>
</dbReference>
<name>A0A7G9RAI6_9ACTN</name>
<keyword evidence="1 2" id="KW-0238">DNA-binding</keyword>
<proteinExistence type="predicted"/>
<sequence>MAQVVDEAVDGAAAETESGDGPVNEVVLVGRLTVVPEERVLPSGDRIVGFRLSVPRRATPMGKGSRQTRDWVDCVTASARCRRSALRWSVGDEVQVRGVLRRRFVRGAGAAGTRLEVEVLQARRQGAAR</sequence>
<dbReference type="AlphaFoldDB" id="A0A7G9RAI6"/>
<dbReference type="SUPFAM" id="SSF50249">
    <property type="entry name" value="Nucleic acid-binding proteins"/>
    <property type="match status" value="1"/>
</dbReference>
<dbReference type="Pfam" id="PF00436">
    <property type="entry name" value="SSB"/>
    <property type="match status" value="1"/>
</dbReference>
<evidence type="ECO:0000256" key="2">
    <source>
        <dbReference type="PROSITE-ProRule" id="PRU00252"/>
    </source>
</evidence>
<dbReference type="RefSeq" id="WP_187578453.1">
    <property type="nucleotide sequence ID" value="NZ_CP060713.1"/>
</dbReference>
<protein>
    <submittedName>
        <fullName evidence="3">Single-stranded DNA-binding protein</fullName>
    </submittedName>
</protein>
<dbReference type="Proteomes" id="UP000515947">
    <property type="component" value="Chromosome"/>
</dbReference>
<gene>
    <name evidence="3" type="ORF">H9L09_19535</name>
</gene>
<evidence type="ECO:0000256" key="1">
    <source>
        <dbReference type="ARBA" id="ARBA00023125"/>
    </source>
</evidence>
<dbReference type="InterPro" id="IPR012340">
    <property type="entry name" value="NA-bd_OB-fold"/>
</dbReference>
<evidence type="ECO:0000313" key="3">
    <source>
        <dbReference type="EMBL" id="QNN52611.1"/>
    </source>
</evidence>
<reference evidence="3 4" key="1">
    <citation type="submission" date="2020-08" db="EMBL/GenBank/DDBJ databases">
        <title>Genome sequence of Nocardioides mesophilus KACC 16243T.</title>
        <authorList>
            <person name="Hyun D.-W."/>
            <person name="Bae J.-W."/>
        </authorList>
    </citation>
    <scope>NUCLEOTIDE SEQUENCE [LARGE SCALE GENOMIC DNA]</scope>
    <source>
        <strain evidence="3 4">KACC 16243</strain>
    </source>
</reference>
<evidence type="ECO:0000313" key="4">
    <source>
        <dbReference type="Proteomes" id="UP000515947"/>
    </source>
</evidence>
<dbReference type="GO" id="GO:0003697">
    <property type="term" value="F:single-stranded DNA binding"/>
    <property type="evidence" value="ECO:0007669"/>
    <property type="project" value="InterPro"/>
</dbReference>
<dbReference type="PROSITE" id="PS50935">
    <property type="entry name" value="SSB"/>
    <property type="match status" value="1"/>
</dbReference>
<organism evidence="3 4">
    <name type="scientific">Nocardioides mesophilus</name>
    <dbReference type="NCBI Taxonomy" id="433659"/>
    <lineage>
        <taxon>Bacteria</taxon>
        <taxon>Bacillati</taxon>
        <taxon>Actinomycetota</taxon>
        <taxon>Actinomycetes</taxon>
        <taxon>Propionibacteriales</taxon>
        <taxon>Nocardioidaceae</taxon>
        <taxon>Nocardioides</taxon>
    </lineage>
</organism>
<accession>A0A7G9RAI6</accession>
<keyword evidence="4" id="KW-1185">Reference proteome</keyword>